<dbReference type="PROSITE" id="PS51257">
    <property type="entry name" value="PROKAR_LIPOPROTEIN"/>
    <property type="match status" value="1"/>
</dbReference>
<name>A0A1Q9HQR3_9VIBR</name>
<reference evidence="1 2" key="1">
    <citation type="submission" date="2016-09" db="EMBL/GenBank/DDBJ databases">
        <title>Genomic Taxonomy of the Vibrionaceae.</title>
        <authorList>
            <person name="Gonzalez-Castillo A."/>
            <person name="Gomez-Gil B."/>
            <person name="Enciso-Ibarra K."/>
        </authorList>
    </citation>
    <scope>NUCLEOTIDE SEQUENCE [LARGE SCALE GENOMIC DNA]</scope>
    <source>
        <strain evidence="1 2">CAIM 703</strain>
    </source>
</reference>
<evidence type="ECO:0008006" key="3">
    <source>
        <dbReference type="Google" id="ProtNLM"/>
    </source>
</evidence>
<gene>
    <name evidence="1" type="ORF">BIY22_01535</name>
</gene>
<organism evidence="1 2">
    <name type="scientific">Vibrio panuliri</name>
    <dbReference type="NCBI Taxonomy" id="1381081"/>
    <lineage>
        <taxon>Bacteria</taxon>
        <taxon>Pseudomonadati</taxon>
        <taxon>Pseudomonadota</taxon>
        <taxon>Gammaproteobacteria</taxon>
        <taxon>Vibrionales</taxon>
        <taxon>Vibrionaceae</taxon>
        <taxon>Vibrio</taxon>
    </lineage>
</organism>
<evidence type="ECO:0000313" key="2">
    <source>
        <dbReference type="Proteomes" id="UP000186313"/>
    </source>
</evidence>
<proteinExistence type="predicted"/>
<accession>A0A1Q9HQR3</accession>
<evidence type="ECO:0000313" key="1">
    <source>
        <dbReference type="EMBL" id="OLQ93200.1"/>
    </source>
</evidence>
<dbReference type="EMBL" id="MJMJ01000001">
    <property type="protein sequence ID" value="OLQ93200.1"/>
    <property type="molecule type" value="Genomic_DNA"/>
</dbReference>
<sequence>MKKIVTAVALVAALSGCEDATKAIDQAQEAANSAVDSLQEKMESFDTSKLNLEQFGDATDSAKEFAESVEDAMHADFANPEALNKVQDKIANTYNCLIDATSESTAEKLLDKVLSAIGSQETQSVIEKGIEKAKAAQECVM</sequence>
<protein>
    <recommendedName>
        <fullName evidence="3">Lipoprotein</fullName>
    </recommendedName>
</protein>
<dbReference type="OrthoDB" id="5817001at2"/>
<dbReference type="RefSeq" id="WP_075705839.1">
    <property type="nucleotide sequence ID" value="NZ_MJMJ01000001.1"/>
</dbReference>
<comment type="caution">
    <text evidence="1">The sequence shown here is derived from an EMBL/GenBank/DDBJ whole genome shotgun (WGS) entry which is preliminary data.</text>
</comment>
<dbReference type="Proteomes" id="UP000186313">
    <property type="component" value="Unassembled WGS sequence"/>
</dbReference>
<dbReference type="AlphaFoldDB" id="A0A1Q9HQR3"/>